<feature type="region of interest" description="Disordered" evidence="4">
    <location>
        <begin position="1"/>
        <end position="74"/>
    </location>
</feature>
<evidence type="ECO:0000256" key="3">
    <source>
        <dbReference type="HAMAP-Rule" id="MF_01058"/>
    </source>
</evidence>
<comment type="similarity">
    <text evidence="3">Belongs to the YihI family.</text>
</comment>
<protein>
    <recommendedName>
        <fullName evidence="3">Der GTPase-activating protein YihI</fullName>
    </recommendedName>
</protein>
<evidence type="ECO:0000313" key="5">
    <source>
        <dbReference type="EMBL" id="OEE75573.1"/>
    </source>
</evidence>
<dbReference type="NCBIfam" id="NF003560">
    <property type="entry name" value="PRK05244.1-1"/>
    <property type="match status" value="1"/>
</dbReference>
<dbReference type="Pfam" id="PF04220">
    <property type="entry name" value="YihI"/>
    <property type="match status" value="1"/>
</dbReference>
<reference evidence="5 6" key="1">
    <citation type="journal article" date="2012" name="Science">
        <title>Ecological populations of bacteria act as socially cohesive units of antibiotic production and resistance.</title>
        <authorList>
            <person name="Cordero O.X."/>
            <person name="Wildschutte H."/>
            <person name="Kirkup B."/>
            <person name="Proehl S."/>
            <person name="Ngo L."/>
            <person name="Hussain F."/>
            <person name="Le Roux F."/>
            <person name="Mincer T."/>
            <person name="Polz M.F."/>
        </authorList>
    </citation>
    <scope>NUCLEOTIDE SEQUENCE [LARGE SCALE GENOMIC DNA]</scope>
    <source>
        <strain evidence="5 6">FF-238</strain>
    </source>
</reference>
<keyword evidence="6" id="KW-1185">Reference proteome</keyword>
<evidence type="ECO:0000256" key="2">
    <source>
        <dbReference type="ARBA" id="ARBA00022517"/>
    </source>
</evidence>
<dbReference type="GO" id="GO:0005096">
    <property type="term" value="F:GTPase activator activity"/>
    <property type="evidence" value="ECO:0007669"/>
    <property type="project" value="UniProtKB-KW"/>
</dbReference>
<dbReference type="Proteomes" id="UP000094165">
    <property type="component" value="Unassembled WGS sequence"/>
</dbReference>
<dbReference type="InterPro" id="IPR007336">
    <property type="entry name" value="YihI"/>
</dbReference>
<comment type="caution">
    <text evidence="5">The sequence shown here is derived from an EMBL/GenBank/DDBJ whole genome shotgun (WGS) entry which is preliminary data.</text>
</comment>
<dbReference type="GO" id="GO:0042254">
    <property type="term" value="P:ribosome biogenesis"/>
    <property type="evidence" value="ECO:0007669"/>
    <property type="project" value="UniProtKB-KW"/>
</dbReference>
<comment type="function">
    <text evidence="3">A GTPase-activating protein (GAP) that modifies Der/EngA GTPase function. May play a role in ribosome biogenesis.</text>
</comment>
<keyword evidence="1 3" id="KW-0343">GTPase activation</keyword>
<dbReference type="AlphaFoldDB" id="A0A1E5CXQ8"/>
<dbReference type="HAMAP" id="MF_01058">
    <property type="entry name" value="GAP_YihI"/>
    <property type="match status" value="1"/>
</dbReference>
<dbReference type="RefSeq" id="WP_017052124.1">
    <property type="nucleotide sequence ID" value="NZ_AJYW02000149.1"/>
</dbReference>
<organism evidence="5 6">
    <name type="scientific">Vibrio genomosp. F6 str. FF-238</name>
    <dbReference type="NCBI Taxonomy" id="1191298"/>
    <lineage>
        <taxon>Bacteria</taxon>
        <taxon>Pseudomonadati</taxon>
        <taxon>Pseudomonadota</taxon>
        <taxon>Gammaproteobacteria</taxon>
        <taxon>Vibrionales</taxon>
        <taxon>Vibrionaceae</taxon>
        <taxon>Vibrio</taxon>
    </lineage>
</organism>
<feature type="region of interest" description="Disordered" evidence="4">
    <location>
        <begin position="173"/>
        <end position="205"/>
    </location>
</feature>
<gene>
    <name evidence="3" type="primary">yihI</name>
    <name evidence="5" type="ORF">A130_05630</name>
</gene>
<keyword evidence="2 3" id="KW-0690">Ribosome biogenesis</keyword>
<feature type="compositionally biased region" description="Acidic residues" evidence="4">
    <location>
        <begin position="188"/>
        <end position="205"/>
    </location>
</feature>
<proteinExistence type="inferred from homology"/>
<comment type="subunit">
    <text evidence="3">Interacts with Der.</text>
</comment>
<sequence length="205" mass="23068">MSRNKKSRKVGPSSGGEVVVTRNRTESNVQGREQKRIKKRKGLKTGNRNSEVSDAKAQSAAKARDPRLGSKKKIPLIIEPKKKLTKQERKISAAQELEMLENDAQLNVLIDRIEMGENLGAGLQKYVDEKLDRIEVLMNQLGLMEPEADDSDDMYFAEDFSDEDLSEEELAELDAIEPKSQPKKSSSDDDLLSQFEDIDLNDFKG</sequence>
<accession>A0A1E5CXQ8</accession>
<name>A0A1E5CXQ8_9VIBR</name>
<evidence type="ECO:0000256" key="4">
    <source>
        <dbReference type="SAM" id="MobiDB-lite"/>
    </source>
</evidence>
<evidence type="ECO:0000256" key="1">
    <source>
        <dbReference type="ARBA" id="ARBA00022468"/>
    </source>
</evidence>
<evidence type="ECO:0000313" key="6">
    <source>
        <dbReference type="Proteomes" id="UP000094165"/>
    </source>
</evidence>
<dbReference type="EMBL" id="AJYW02000149">
    <property type="protein sequence ID" value="OEE75573.1"/>
    <property type="molecule type" value="Genomic_DNA"/>
</dbReference>